<reference evidence="5 6" key="1">
    <citation type="submission" date="2023-07" db="EMBL/GenBank/DDBJ databases">
        <title>Genomic Encyclopedia of Type Strains, Phase IV (KMG-IV): sequencing the most valuable type-strain genomes for metagenomic binning, comparative biology and taxonomic classification.</title>
        <authorList>
            <person name="Goeker M."/>
        </authorList>
    </citation>
    <scope>NUCLEOTIDE SEQUENCE [LARGE SCALE GENOMIC DNA]</scope>
    <source>
        <strain evidence="5 6">DSM 16784</strain>
    </source>
</reference>
<dbReference type="EMBL" id="JAUSUR010000001">
    <property type="protein sequence ID" value="MDQ0359505.1"/>
    <property type="molecule type" value="Genomic_DNA"/>
</dbReference>
<proteinExistence type="predicted"/>
<dbReference type="Pfam" id="PF01047">
    <property type="entry name" value="MarR"/>
    <property type="match status" value="1"/>
</dbReference>
<accession>A0ABU0DY76</accession>
<dbReference type="Proteomes" id="UP001230220">
    <property type="component" value="Unassembled WGS sequence"/>
</dbReference>
<sequence>MEKRILDSLKELLEKQDMLSKLTEEAFLEELGYSEIHCIDAIGKIKDPNVTTLASYMKMTKGAISKITTKLMNGGFIDKYSKDGNAKEIFYSLTPQGKKMFLEHLKRHELWEERDLNFLNSYSNKTLKEVDIFLNDFNTYLENQILLLTKKGGENNVD</sequence>
<evidence type="ECO:0000256" key="3">
    <source>
        <dbReference type="ARBA" id="ARBA00023163"/>
    </source>
</evidence>
<organism evidence="5 6">
    <name type="scientific">Breznakia pachnodae</name>
    <dbReference type="NCBI Taxonomy" id="265178"/>
    <lineage>
        <taxon>Bacteria</taxon>
        <taxon>Bacillati</taxon>
        <taxon>Bacillota</taxon>
        <taxon>Erysipelotrichia</taxon>
        <taxon>Erysipelotrichales</taxon>
        <taxon>Erysipelotrichaceae</taxon>
        <taxon>Breznakia</taxon>
    </lineage>
</organism>
<dbReference type="PANTHER" id="PTHR35790:SF4">
    <property type="entry name" value="HTH-TYPE TRANSCRIPTIONAL REGULATOR PCHR"/>
    <property type="match status" value="1"/>
</dbReference>
<dbReference type="InterPro" id="IPR000835">
    <property type="entry name" value="HTH_MarR-typ"/>
</dbReference>
<keyword evidence="2 5" id="KW-0238">DNA-binding</keyword>
<dbReference type="RefSeq" id="WP_307404672.1">
    <property type="nucleotide sequence ID" value="NZ_JAUSUR010000001.1"/>
</dbReference>
<protein>
    <submittedName>
        <fullName evidence="5">DNA-binding MarR family transcriptional regulator</fullName>
    </submittedName>
</protein>
<dbReference type="PANTHER" id="PTHR35790">
    <property type="entry name" value="HTH-TYPE TRANSCRIPTIONAL REGULATOR PCHR"/>
    <property type="match status" value="1"/>
</dbReference>
<keyword evidence="6" id="KW-1185">Reference proteome</keyword>
<comment type="caution">
    <text evidence="5">The sequence shown here is derived from an EMBL/GenBank/DDBJ whole genome shotgun (WGS) entry which is preliminary data.</text>
</comment>
<feature type="domain" description="HTH marR-type" evidence="4">
    <location>
        <begin position="2"/>
        <end position="142"/>
    </location>
</feature>
<gene>
    <name evidence="5" type="ORF">J2S15_000236</name>
</gene>
<dbReference type="InterPro" id="IPR036390">
    <property type="entry name" value="WH_DNA-bd_sf"/>
</dbReference>
<name>A0ABU0DY76_9FIRM</name>
<keyword evidence="1" id="KW-0805">Transcription regulation</keyword>
<dbReference type="InterPro" id="IPR036388">
    <property type="entry name" value="WH-like_DNA-bd_sf"/>
</dbReference>
<evidence type="ECO:0000313" key="5">
    <source>
        <dbReference type="EMBL" id="MDQ0359505.1"/>
    </source>
</evidence>
<dbReference type="SMART" id="SM00347">
    <property type="entry name" value="HTH_MARR"/>
    <property type="match status" value="1"/>
</dbReference>
<dbReference type="GO" id="GO:0003677">
    <property type="term" value="F:DNA binding"/>
    <property type="evidence" value="ECO:0007669"/>
    <property type="project" value="UniProtKB-KW"/>
</dbReference>
<evidence type="ECO:0000256" key="1">
    <source>
        <dbReference type="ARBA" id="ARBA00023015"/>
    </source>
</evidence>
<keyword evidence="3" id="KW-0804">Transcription</keyword>
<evidence type="ECO:0000313" key="6">
    <source>
        <dbReference type="Proteomes" id="UP001230220"/>
    </source>
</evidence>
<dbReference type="InterPro" id="IPR052067">
    <property type="entry name" value="Metal_resp_HTH_trans_reg"/>
</dbReference>
<evidence type="ECO:0000256" key="2">
    <source>
        <dbReference type="ARBA" id="ARBA00023125"/>
    </source>
</evidence>
<dbReference type="Gene3D" id="1.10.10.10">
    <property type="entry name" value="Winged helix-like DNA-binding domain superfamily/Winged helix DNA-binding domain"/>
    <property type="match status" value="1"/>
</dbReference>
<dbReference type="SUPFAM" id="SSF46785">
    <property type="entry name" value="Winged helix' DNA-binding domain"/>
    <property type="match status" value="1"/>
</dbReference>
<evidence type="ECO:0000259" key="4">
    <source>
        <dbReference type="PROSITE" id="PS50995"/>
    </source>
</evidence>
<dbReference type="PROSITE" id="PS50995">
    <property type="entry name" value="HTH_MARR_2"/>
    <property type="match status" value="1"/>
</dbReference>